<keyword evidence="2 4" id="KW-0863">Zinc-finger</keyword>
<proteinExistence type="predicted"/>
<keyword evidence="1" id="KW-0479">Metal-binding</keyword>
<accession>C5KRA8</accession>
<dbReference type="Pfam" id="PF10275">
    <property type="entry name" value="Peptidase_C65"/>
    <property type="match status" value="1"/>
</dbReference>
<organism evidence="8">
    <name type="scientific">Perkinsus marinus (strain ATCC 50983 / TXsc)</name>
    <dbReference type="NCBI Taxonomy" id="423536"/>
    <lineage>
        <taxon>Eukaryota</taxon>
        <taxon>Sar</taxon>
        <taxon>Alveolata</taxon>
        <taxon>Perkinsozoa</taxon>
        <taxon>Perkinsea</taxon>
        <taxon>Perkinsida</taxon>
        <taxon>Perkinsidae</taxon>
        <taxon>Perkinsus</taxon>
    </lineage>
</organism>
<dbReference type="PROSITE" id="PS50802">
    <property type="entry name" value="OTU"/>
    <property type="match status" value="1"/>
</dbReference>
<dbReference type="PROSITE" id="PS50089">
    <property type="entry name" value="ZF_RING_2"/>
    <property type="match status" value="1"/>
</dbReference>
<dbReference type="InterPro" id="IPR038765">
    <property type="entry name" value="Papain-like_cys_pep_sf"/>
</dbReference>
<evidence type="ECO:0000259" key="5">
    <source>
        <dbReference type="PROSITE" id="PS50089"/>
    </source>
</evidence>
<evidence type="ECO:0000256" key="4">
    <source>
        <dbReference type="PROSITE-ProRule" id="PRU00175"/>
    </source>
</evidence>
<dbReference type="EMBL" id="GG675767">
    <property type="protein sequence ID" value="EER13009.1"/>
    <property type="molecule type" value="Genomic_DNA"/>
</dbReference>
<keyword evidence="3" id="KW-0862">Zinc</keyword>
<evidence type="ECO:0000313" key="8">
    <source>
        <dbReference type="Proteomes" id="UP000007800"/>
    </source>
</evidence>
<dbReference type="RefSeq" id="XP_002781214.1">
    <property type="nucleotide sequence ID" value="XM_002781168.1"/>
</dbReference>
<reference evidence="7 8" key="1">
    <citation type="submission" date="2008-07" db="EMBL/GenBank/DDBJ databases">
        <authorList>
            <person name="El-Sayed N."/>
            <person name="Caler E."/>
            <person name="Inman J."/>
            <person name="Amedeo P."/>
            <person name="Hass B."/>
            <person name="Wortman J."/>
        </authorList>
    </citation>
    <scope>NUCLEOTIDE SEQUENCE [LARGE SCALE GENOMIC DNA]</scope>
    <source>
        <strain evidence="8">ATCC 50983 / TXsc</strain>
    </source>
</reference>
<feature type="domain" description="RING-type" evidence="5">
    <location>
        <begin position="256"/>
        <end position="296"/>
    </location>
</feature>
<dbReference type="OrthoDB" id="439608at2759"/>
<dbReference type="AlphaFoldDB" id="C5KRA8"/>
<dbReference type="InterPro" id="IPR017907">
    <property type="entry name" value="Znf_RING_CS"/>
</dbReference>
<gene>
    <name evidence="7" type="ORF">Pmar_PMAR019538</name>
</gene>
<dbReference type="InParanoid" id="C5KRA8"/>
<evidence type="ECO:0000256" key="1">
    <source>
        <dbReference type="ARBA" id="ARBA00022723"/>
    </source>
</evidence>
<feature type="domain" description="OTU" evidence="6">
    <location>
        <begin position="55"/>
        <end position="239"/>
    </location>
</feature>
<name>C5KRA8_PERM5</name>
<dbReference type="PROSITE" id="PS00518">
    <property type="entry name" value="ZF_RING_1"/>
    <property type="match status" value="1"/>
</dbReference>
<dbReference type="GO" id="GO:0008270">
    <property type="term" value="F:zinc ion binding"/>
    <property type="evidence" value="ECO:0007669"/>
    <property type="project" value="UniProtKB-KW"/>
</dbReference>
<dbReference type="Proteomes" id="UP000007800">
    <property type="component" value="Unassembled WGS sequence"/>
</dbReference>
<evidence type="ECO:0000256" key="3">
    <source>
        <dbReference type="ARBA" id="ARBA00022833"/>
    </source>
</evidence>
<dbReference type="InterPro" id="IPR019400">
    <property type="entry name" value="Peptidase_C65_otubain"/>
</dbReference>
<sequence>MPSHFILQPLPPPPLPITRPSSPLRKLVGPPEDAPRYLVSSLVATPGAVDADKSMVLRRVAGDGQCFYRALLLGYYEPLVWAHNDHAYHCLSRVLVEELLASPDVTDGEKSLEAYRCMVADPQWDKVLISKCRASIARAVMSCSKTVEAEAILAAVGSVDVHSAVRDLVLNTRADAEAWILGYAARAFGVNIAVCAPGCAAMDMAVHKCGEDDARVVTLLYTAPATEGGCGHYDVLYDRAETTAVAAADFLFPGKCSRCRSSKLLPQRLLSWPCGHWLCRECVLKDVYDWSCVPCRRSRVLWHRRILSGQEEYGARLASKRI</sequence>
<dbReference type="GeneID" id="9056286"/>
<evidence type="ECO:0000259" key="6">
    <source>
        <dbReference type="PROSITE" id="PS50802"/>
    </source>
</evidence>
<dbReference type="InterPro" id="IPR003323">
    <property type="entry name" value="OTU_dom"/>
</dbReference>
<dbReference type="InterPro" id="IPR001841">
    <property type="entry name" value="Znf_RING"/>
</dbReference>
<dbReference type="OMA" id="WHRRILS"/>
<evidence type="ECO:0008006" key="9">
    <source>
        <dbReference type="Google" id="ProtNLM"/>
    </source>
</evidence>
<evidence type="ECO:0000313" key="7">
    <source>
        <dbReference type="EMBL" id="EER13009.1"/>
    </source>
</evidence>
<dbReference type="Gene3D" id="3.90.70.80">
    <property type="match status" value="1"/>
</dbReference>
<protein>
    <recommendedName>
        <fullName evidence="9">RING-type domain-containing protein</fullName>
    </recommendedName>
</protein>
<keyword evidence="8" id="KW-1185">Reference proteome</keyword>
<evidence type="ECO:0000256" key="2">
    <source>
        <dbReference type="ARBA" id="ARBA00022771"/>
    </source>
</evidence>
<dbReference type="SUPFAM" id="SSF54001">
    <property type="entry name" value="Cysteine proteinases"/>
    <property type="match status" value="1"/>
</dbReference>